<dbReference type="PANTHER" id="PTHR34875:SF6">
    <property type="entry name" value="UPF0237 PROTEIN MJ1558"/>
    <property type="match status" value="1"/>
</dbReference>
<dbReference type="Proteomes" id="UP000188246">
    <property type="component" value="Chromosome"/>
</dbReference>
<evidence type="ECO:0000256" key="1">
    <source>
        <dbReference type="HAMAP-Rule" id="MF_01054"/>
    </source>
</evidence>
<evidence type="ECO:0000313" key="3">
    <source>
        <dbReference type="Proteomes" id="UP000188246"/>
    </source>
</evidence>
<dbReference type="InterPro" id="IPR050990">
    <property type="entry name" value="UPF0237/GcvR_regulator"/>
</dbReference>
<keyword evidence="3" id="KW-1185">Reference proteome</keyword>
<dbReference type="Gene3D" id="3.30.70.260">
    <property type="match status" value="1"/>
</dbReference>
<dbReference type="InterPro" id="IPR022986">
    <property type="entry name" value="UPF0237_ACT"/>
</dbReference>
<dbReference type="AlphaFoldDB" id="A0A1Q2D777"/>
<dbReference type="Pfam" id="PF13740">
    <property type="entry name" value="ACT_6"/>
    <property type="match status" value="1"/>
</dbReference>
<dbReference type="NCBIfam" id="NF001220">
    <property type="entry name" value="PRK00194.1"/>
    <property type="match status" value="1"/>
</dbReference>
<gene>
    <name evidence="2" type="ORF">BW732_08125</name>
</gene>
<organism evidence="2 3">
    <name type="scientific">Vagococcus penaei</name>
    <dbReference type="NCBI Taxonomy" id="633807"/>
    <lineage>
        <taxon>Bacteria</taxon>
        <taxon>Bacillati</taxon>
        <taxon>Bacillota</taxon>
        <taxon>Bacilli</taxon>
        <taxon>Lactobacillales</taxon>
        <taxon>Enterococcaceae</taxon>
        <taxon>Vagococcus</taxon>
    </lineage>
</organism>
<reference evidence="2 3" key="1">
    <citation type="journal article" date="2010" name="Int. J. Syst. Evol. Microbiol.">
        <title>Vagococcus penaei sp. nov., isolated from spoilage microbiota of cooked shrimp (Penaeus vannamei).</title>
        <authorList>
            <person name="Jaffres E."/>
            <person name="Prevost H."/>
            <person name="Rossero A."/>
            <person name="Joffraud J.J."/>
            <person name="Dousset X."/>
        </authorList>
    </citation>
    <scope>NUCLEOTIDE SEQUENCE [LARGE SCALE GENOMIC DNA]</scope>
    <source>
        <strain evidence="2 3">CD276</strain>
    </source>
</reference>
<dbReference type="RefSeq" id="WP_077276267.1">
    <property type="nucleotide sequence ID" value="NZ_CP019609.1"/>
</dbReference>
<dbReference type="PANTHER" id="PTHR34875">
    <property type="entry name" value="UPF0237 PROTEIN MJ1558"/>
    <property type="match status" value="1"/>
</dbReference>
<comment type="similarity">
    <text evidence="1">Belongs to the UPF0237 family.</text>
</comment>
<sequence>MKAILTVIGRDRVGIVARVSAKLMSLEINILDISQTIMESNFTMMMMVDLTQATSDVAHIQTIFDELAEELEVTIRIQREDLFHAMHQL</sequence>
<dbReference type="OrthoDB" id="9803078at2"/>
<protein>
    <recommendedName>
        <fullName evidence="1">UPF0237 protein BW732_08125</fullName>
    </recommendedName>
</protein>
<proteinExistence type="inferred from homology"/>
<dbReference type="InterPro" id="IPR002912">
    <property type="entry name" value="ACT_dom"/>
</dbReference>
<evidence type="ECO:0000313" key="2">
    <source>
        <dbReference type="EMBL" id="AQP54192.1"/>
    </source>
</evidence>
<name>A0A1Q2D777_9ENTE</name>
<dbReference type="EMBL" id="CP019609">
    <property type="protein sequence ID" value="AQP54192.1"/>
    <property type="molecule type" value="Genomic_DNA"/>
</dbReference>
<dbReference type="SUPFAM" id="SSF55021">
    <property type="entry name" value="ACT-like"/>
    <property type="match status" value="1"/>
</dbReference>
<dbReference type="HAMAP" id="MF_01054">
    <property type="entry name" value="UPF0237"/>
    <property type="match status" value="1"/>
</dbReference>
<accession>A0A1Q2D777</accession>
<dbReference type="CDD" id="cd04872">
    <property type="entry name" value="ACT_1ZPV"/>
    <property type="match status" value="1"/>
</dbReference>
<dbReference type="KEGG" id="vpi:BW732_08125"/>
<dbReference type="STRING" id="633807.BW732_08125"/>
<dbReference type="PROSITE" id="PS51671">
    <property type="entry name" value="ACT"/>
    <property type="match status" value="1"/>
</dbReference>
<dbReference type="InterPro" id="IPR045865">
    <property type="entry name" value="ACT-like_dom_sf"/>
</dbReference>